<evidence type="ECO:0000256" key="4">
    <source>
        <dbReference type="RuleBase" id="RU362073"/>
    </source>
</evidence>
<dbReference type="PANTHER" id="PTHR42792:SF2">
    <property type="entry name" value="FLAGELLIN"/>
    <property type="match status" value="1"/>
</dbReference>
<keyword evidence="4" id="KW-0964">Secreted</keyword>
<evidence type="ECO:0000256" key="2">
    <source>
        <dbReference type="ARBA" id="ARBA00020110"/>
    </source>
</evidence>
<keyword evidence="8" id="KW-0969">Cilium</keyword>
<keyword evidence="9" id="KW-1185">Reference proteome</keyword>
<feature type="domain" description="Flagellin C-terminal" evidence="7">
    <location>
        <begin position="511"/>
        <end position="596"/>
    </location>
</feature>
<dbReference type="InterPro" id="IPR046358">
    <property type="entry name" value="Flagellin_C"/>
</dbReference>
<evidence type="ECO:0000256" key="1">
    <source>
        <dbReference type="ARBA" id="ARBA00005709"/>
    </source>
</evidence>
<evidence type="ECO:0000313" key="9">
    <source>
        <dbReference type="Proteomes" id="UP001596147"/>
    </source>
</evidence>
<dbReference type="InterPro" id="IPR001492">
    <property type="entry name" value="Flagellin"/>
</dbReference>
<gene>
    <name evidence="8" type="ORF">ACFPM4_07920</name>
</gene>
<protein>
    <recommendedName>
        <fullName evidence="2 4">Flagellin</fullName>
    </recommendedName>
</protein>
<evidence type="ECO:0000256" key="3">
    <source>
        <dbReference type="ARBA" id="ARBA00023143"/>
    </source>
</evidence>
<name>A0ABW0LJD7_9BACI</name>
<dbReference type="InterPro" id="IPR042187">
    <property type="entry name" value="Flagellin_C_sub2"/>
</dbReference>
<dbReference type="Gene3D" id="6.10.10.10">
    <property type="entry name" value="Flagellar export chaperone, C-terminal domain"/>
    <property type="match status" value="1"/>
</dbReference>
<keyword evidence="5" id="KW-0175">Coiled coil</keyword>
<organism evidence="8 9">
    <name type="scientific">Lederbergia graminis</name>
    <dbReference type="NCBI Taxonomy" id="735518"/>
    <lineage>
        <taxon>Bacteria</taxon>
        <taxon>Bacillati</taxon>
        <taxon>Bacillota</taxon>
        <taxon>Bacilli</taxon>
        <taxon>Bacillales</taxon>
        <taxon>Bacillaceae</taxon>
        <taxon>Lederbergia</taxon>
    </lineage>
</organism>
<dbReference type="Gene3D" id="3.30.70.2120">
    <property type="match status" value="1"/>
</dbReference>
<dbReference type="RefSeq" id="WP_382349881.1">
    <property type="nucleotide sequence ID" value="NZ_JBHSMC010000010.1"/>
</dbReference>
<dbReference type="Gene3D" id="1.20.1330.10">
    <property type="entry name" value="f41 fragment of flagellin, N-terminal domain"/>
    <property type="match status" value="2"/>
</dbReference>
<reference evidence="9" key="1">
    <citation type="journal article" date="2019" name="Int. J. Syst. Evol. Microbiol.">
        <title>The Global Catalogue of Microorganisms (GCM) 10K type strain sequencing project: providing services to taxonomists for standard genome sequencing and annotation.</title>
        <authorList>
            <consortium name="The Broad Institute Genomics Platform"/>
            <consortium name="The Broad Institute Genome Sequencing Center for Infectious Disease"/>
            <person name="Wu L."/>
            <person name="Ma J."/>
        </authorList>
    </citation>
    <scope>NUCLEOTIDE SEQUENCE [LARGE SCALE GENOMIC DNA]</scope>
    <source>
        <strain evidence="9">CGMCC 1.12237</strain>
    </source>
</reference>
<evidence type="ECO:0000259" key="6">
    <source>
        <dbReference type="Pfam" id="PF00669"/>
    </source>
</evidence>
<dbReference type="Pfam" id="PF00669">
    <property type="entry name" value="Flagellin_N"/>
    <property type="match status" value="1"/>
</dbReference>
<keyword evidence="3 4" id="KW-0975">Bacterial flagellum</keyword>
<sequence length="597" mass="63210">MRINHNIQALNAYRNLSQTMAATSKSLEKLSSGLRINRAADDAAGLAISEKMRSQIRGLNMAERNALDAVSLIQTAEGALNETHSILQRMRELSVQAANGTLEDADRAAIQNEIDQLTYEIDRIADTTQFNQKKLFSGDEAGRAFAEISTNKIPYDGNGVWKGQVTAAPTSPAKVDVEFTSDLGKLTAANLEGKTFTINGKTYEIDMSGGTSPGITLGNIAVNITTWNDNATTDAAVIANMNRLVGQLASAIRDNDPDFTATPKNATSTGVGTDGIVNSAVLSLQSVKPMSAKDITNMPGNNENISTTVGNSVKFTNPYTNITTNKFSADPDALLSESFNIEFSELPKPGDTLKIDGLTITFGQPASNYANGAARIDVTGKDIPTVLNEIVGVLDSAVKDTARNPVAALSPVYSVSGTSLTLGTNKTDDGANNGLDIELKDSDFDVNRGKDLSLQFQIGANSSESLEINLAVMDAANLGIGFNADGTPAVVGVNASKGVDVSTETSARAAINLIDAAISKVSEQRSVLGAYQNRLEHTVTNLQTANENLTAAESRIRDLDMALEMSNFTKSNILNQAGQAMLAQANQLPQGILQLLQ</sequence>
<evidence type="ECO:0000313" key="8">
    <source>
        <dbReference type="EMBL" id="MFC5464678.1"/>
    </source>
</evidence>
<dbReference type="Proteomes" id="UP001596147">
    <property type="component" value="Unassembled WGS sequence"/>
</dbReference>
<evidence type="ECO:0000256" key="5">
    <source>
        <dbReference type="SAM" id="Coils"/>
    </source>
</evidence>
<comment type="caution">
    <text evidence="8">The sequence shown here is derived from an EMBL/GenBank/DDBJ whole genome shotgun (WGS) entry which is preliminary data.</text>
</comment>
<dbReference type="InterPro" id="IPR001029">
    <property type="entry name" value="Flagellin_N"/>
</dbReference>
<keyword evidence="8" id="KW-0966">Cell projection</keyword>
<dbReference type="Pfam" id="PF00700">
    <property type="entry name" value="Flagellin_C"/>
    <property type="match status" value="1"/>
</dbReference>
<keyword evidence="8" id="KW-0282">Flagellum</keyword>
<feature type="coiled-coil region" evidence="5">
    <location>
        <begin position="532"/>
        <end position="562"/>
    </location>
</feature>
<accession>A0ABW0LJD7</accession>
<comment type="subcellular location">
    <subcellularLocation>
        <location evidence="4">Secreted</location>
    </subcellularLocation>
    <subcellularLocation>
        <location evidence="4">Bacterial flagellum</location>
    </subcellularLocation>
</comment>
<comment type="function">
    <text evidence="4">Flagellin is the subunit protein which polymerizes to form the filaments of bacterial flagella.</text>
</comment>
<dbReference type="SUPFAM" id="SSF64518">
    <property type="entry name" value="Phase 1 flagellin"/>
    <property type="match status" value="1"/>
</dbReference>
<proteinExistence type="inferred from homology"/>
<evidence type="ECO:0000259" key="7">
    <source>
        <dbReference type="Pfam" id="PF00700"/>
    </source>
</evidence>
<dbReference type="PRINTS" id="PR00207">
    <property type="entry name" value="FLAGELLIN"/>
</dbReference>
<feature type="domain" description="Flagellin N-terminal" evidence="6">
    <location>
        <begin position="3"/>
        <end position="139"/>
    </location>
</feature>
<comment type="similarity">
    <text evidence="1 4">Belongs to the bacterial flagellin family.</text>
</comment>
<dbReference type="EMBL" id="JBHSMC010000010">
    <property type="protein sequence ID" value="MFC5464678.1"/>
    <property type="molecule type" value="Genomic_DNA"/>
</dbReference>
<dbReference type="PANTHER" id="PTHR42792">
    <property type="entry name" value="FLAGELLIN"/>
    <property type="match status" value="1"/>
</dbReference>